<sequence>MTNSDSSSKLLISQEVENPSSFNFSNPPPDESLSTPVCGVGEMNESITPLIEVMASHVLPFEETLPCSATLVLFGDKSQNSEA</sequence>
<reference evidence="2 3" key="1">
    <citation type="submission" date="2020-09" db="EMBL/GenBank/DDBJ databases">
        <title>De no assembly of potato wild relative species, Solanum commersonii.</title>
        <authorList>
            <person name="Cho K."/>
        </authorList>
    </citation>
    <scope>NUCLEOTIDE SEQUENCE [LARGE SCALE GENOMIC DNA]</scope>
    <source>
        <strain evidence="2">LZ3.2</strain>
        <tissue evidence="2">Leaf</tissue>
    </source>
</reference>
<gene>
    <name evidence="2" type="ORF">H5410_047266</name>
</gene>
<evidence type="ECO:0000256" key="1">
    <source>
        <dbReference type="SAM" id="MobiDB-lite"/>
    </source>
</evidence>
<protein>
    <submittedName>
        <fullName evidence="2">Uncharacterized protein</fullName>
    </submittedName>
</protein>
<proteinExistence type="predicted"/>
<comment type="caution">
    <text evidence="2">The sequence shown here is derived from an EMBL/GenBank/DDBJ whole genome shotgun (WGS) entry which is preliminary data.</text>
</comment>
<organism evidence="2 3">
    <name type="scientific">Solanum commersonii</name>
    <name type="common">Commerson's wild potato</name>
    <name type="synonym">Commerson's nightshade</name>
    <dbReference type="NCBI Taxonomy" id="4109"/>
    <lineage>
        <taxon>Eukaryota</taxon>
        <taxon>Viridiplantae</taxon>
        <taxon>Streptophyta</taxon>
        <taxon>Embryophyta</taxon>
        <taxon>Tracheophyta</taxon>
        <taxon>Spermatophyta</taxon>
        <taxon>Magnoliopsida</taxon>
        <taxon>eudicotyledons</taxon>
        <taxon>Gunneridae</taxon>
        <taxon>Pentapetalae</taxon>
        <taxon>asterids</taxon>
        <taxon>lamiids</taxon>
        <taxon>Solanales</taxon>
        <taxon>Solanaceae</taxon>
        <taxon>Solanoideae</taxon>
        <taxon>Solaneae</taxon>
        <taxon>Solanum</taxon>
    </lineage>
</organism>
<evidence type="ECO:0000313" key="2">
    <source>
        <dbReference type="EMBL" id="KAG5586832.1"/>
    </source>
</evidence>
<evidence type="ECO:0000313" key="3">
    <source>
        <dbReference type="Proteomes" id="UP000824120"/>
    </source>
</evidence>
<accession>A0A9J5XIM8</accession>
<feature type="region of interest" description="Disordered" evidence="1">
    <location>
        <begin position="17"/>
        <end position="36"/>
    </location>
</feature>
<name>A0A9J5XIM8_SOLCO</name>
<keyword evidence="3" id="KW-1185">Reference proteome</keyword>
<dbReference type="Proteomes" id="UP000824120">
    <property type="component" value="Chromosome 9"/>
</dbReference>
<dbReference type="AlphaFoldDB" id="A0A9J5XIM8"/>
<dbReference type="EMBL" id="JACXVP010000009">
    <property type="protein sequence ID" value="KAG5586832.1"/>
    <property type="molecule type" value="Genomic_DNA"/>
</dbReference>